<dbReference type="RefSeq" id="WP_209334533.1">
    <property type="nucleotide sequence ID" value="NZ_JAGIYY010000002.1"/>
</dbReference>
<evidence type="ECO:0000256" key="1">
    <source>
        <dbReference type="SAM" id="Phobius"/>
    </source>
</evidence>
<dbReference type="Proteomes" id="UP000666240">
    <property type="component" value="Unassembled WGS sequence"/>
</dbReference>
<evidence type="ECO:0000313" key="4">
    <source>
        <dbReference type="Proteomes" id="UP000666240"/>
    </source>
</evidence>
<feature type="transmembrane region" description="Helical" evidence="1">
    <location>
        <begin position="98"/>
        <end position="117"/>
    </location>
</feature>
<dbReference type="GO" id="GO:0005886">
    <property type="term" value="C:plasma membrane"/>
    <property type="evidence" value="ECO:0007669"/>
    <property type="project" value="InterPro"/>
</dbReference>
<dbReference type="PANTHER" id="PTHR37461:SF1">
    <property type="entry name" value="ANTI-SIGMA-K FACTOR RSKA"/>
    <property type="match status" value="1"/>
</dbReference>
<dbReference type="EMBL" id="JAGIYY010000002">
    <property type="protein sequence ID" value="MBP0438495.1"/>
    <property type="molecule type" value="Genomic_DNA"/>
</dbReference>
<accession>A0A8J7UJ49</accession>
<protein>
    <submittedName>
        <fullName evidence="3">Anti-sigma factor</fullName>
    </submittedName>
</protein>
<keyword evidence="1" id="KW-0812">Transmembrane</keyword>
<dbReference type="GO" id="GO:0016989">
    <property type="term" value="F:sigma factor antagonist activity"/>
    <property type="evidence" value="ECO:0007669"/>
    <property type="project" value="TreeGrafter"/>
</dbReference>
<keyword evidence="1" id="KW-1133">Transmembrane helix</keyword>
<feature type="domain" description="Anti-sigma K factor RskA C-terminal" evidence="2">
    <location>
        <begin position="106"/>
        <end position="230"/>
    </location>
</feature>
<sequence length="239" mass="25502">MSDAGTQDREPEGDDIVAAEYVLGLQTAEERTAAQRRIDASREFAARVDRWEAHFAPLAASFEEVEPPAGVKQRIDRALFTSAASNAKERPGIWSSLAVWRTLAIGALAALVAFVALPQLQPSPQQEGHRMVASLSAEGSDVHFMAMVDHDTNSISLSHVSGQRAAGRDFELWMIEGQNPPVSLGVIPQGETFRMQMPAPLAEHVNRGNVFAISLEPTGGSPTGQPTGPVVAAGGLTEI</sequence>
<keyword evidence="4" id="KW-1185">Reference proteome</keyword>
<organism evidence="3 4">
    <name type="scientific">Tianweitania sediminis</name>
    <dbReference type="NCBI Taxonomy" id="1502156"/>
    <lineage>
        <taxon>Bacteria</taxon>
        <taxon>Pseudomonadati</taxon>
        <taxon>Pseudomonadota</taxon>
        <taxon>Alphaproteobacteria</taxon>
        <taxon>Hyphomicrobiales</taxon>
        <taxon>Phyllobacteriaceae</taxon>
        <taxon>Tianweitania</taxon>
    </lineage>
</organism>
<dbReference type="InterPro" id="IPR051474">
    <property type="entry name" value="Anti-sigma-K/W_factor"/>
</dbReference>
<evidence type="ECO:0000313" key="3">
    <source>
        <dbReference type="EMBL" id="MBP0438495.1"/>
    </source>
</evidence>
<keyword evidence="1" id="KW-0472">Membrane</keyword>
<dbReference type="AlphaFoldDB" id="A0A8J7UJ49"/>
<reference evidence="3" key="1">
    <citation type="submission" date="2021-03" db="EMBL/GenBank/DDBJ databases">
        <title>Genome sequencing and assembly of Tianweitania sediminis.</title>
        <authorList>
            <person name="Chhetri G."/>
        </authorList>
    </citation>
    <scope>NUCLEOTIDE SEQUENCE</scope>
    <source>
        <strain evidence="3">Z8</strain>
    </source>
</reference>
<proteinExistence type="predicted"/>
<dbReference type="GO" id="GO:0006417">
    <property type="term" value="P:regulation of translation"/>
    <property type="evidence" value="ECO:0007669"/>
    <property type="project" value="TreeGrafter"/>
</dbReference>
<dbReference type="Pfam" id="PF10099">
    <property type="entry name" value="RskA_C"/>
    <property type="match status" value="1"/>
</dbReference>
<dbReference type="InterPro" id="IPR018764">
    <property type="entry name" value="RskA_C"/>
</dbReference>
<gene>
    <name evidence="3" type="ORF">J5Y06_07530</name>
</gene>
<evidence type="ECO:0000259" key="2">
    <source>
        <dbReference type="Pfam" id="PF10099"/>
    </source>
</evidence>
<name>A0A8J7UJ49_9HYPH</name>
<dbReference type="PANTHER" id="PTHR37461">
    <property type="entry name" value="ANTI-SIGMA-K FACTOR RSKA"/>
    <property type="match status" value="1"/>
</dbReference>
<comment type="caution">
    <text evidence="3">The sequence shown here is derived from an EMBL/GenBank/DDBJ whole genome shotgun (WGS) entry which is preliminary data.</text>
</comment>